<feature type="region of interest" description="Disordered" evidence="1">
    <location>
        <begin position="1"/>
        <end position="23"/>
    </location>
</feature>
<organism evidence="2 3">
    <name type="scientific">Mucor lusitanicus CBS 277.49</name>
    <dbReference type="NCBI Taxonomy" id="747725"/>
    <lineage>
        <taxon>Eukaryota</taxon>
        <taxon>Fungi</taxon>
        <taxon>Fungi incertae sedis</taxon>
        <taxon>Mucoromycota</taxon>
        <taxon>Mucoromycotina</taxon>
        <taxon>Mucoromycetes</taxon>
        <taxon>Mucorales</taxon>
        <taxon>Mucorineae</taxon>
        <taxon>Mucoraceae</taxon>
        <taxon>Mucor</taxon>
    </lineage>
</organism>
<feature type="compositionally biased region" description="Basic and acidic residues" evidence="1">
    <location>
        <begin position="67"/>
        <end position="78"/>
    </location>
</feature>
<dbReference type="AlphaFoldDB" id="A0A168GMQ7"/>
<evidence type="ECO:0000313" key="3">
    <source>
        <dbReference type="Proteomes" id="UP000077051"/>
    </source>
</evidence>
<evidence type="ECO:0000313" key="2">
    <source>
        <dbReference type="EMBL" id="OAC97848.1"/>
    </source>
</evidence>
<dbReference type="OrthoDB" id="2279197at2759"/>
<sequence length="271" mass="30730">MNNSIQFPPGTVSSKLSSKLLKKPPSPIDWVHQSYMEMIQDVSYTTSHYYESKENGSGILEASVPESARKQQLADKTYDLNSSSSSSSDQEYKMPSHSITPPLSLQRLFDSKSTSPPPSSTEYQKNRLKQVQEEEEDFSSTDEEDGDEDDELNTITTSSTDCNRKNNLYRFYREQQNLAKPIDELEDEDPAIYKVMTPHSSNYGSGFASDYSQSSIHITPSSSPPLPQQIKSVNQQQQQQIPKKKLKIIGKLITKMRIAAEKPFWSIDNHF</sequence>
<accession>A0A168GMQ7</accession>
<dbReference type="VEuPathDB" id="FungiDB:MUCCIDRAFT_168008"/>
<name>A0A168GMQ7_MUCCL</name>
<keyword evidence="3" id="KW-1185">Reference proteome</keyword>
<feature type="region of interest" description="Disordered" evidence="1">
    <location>
        <begin position="213"/>
        <end position="240"/>
    </location>
</feature>
<comment type="caution">
    <text evidence="2">The sequence shown here is derived from an EMBL/GenBank/DDBJ whole genome shotgun (WGS) entry which is preliminary data.</text>
</comment>
<feature type="compositionally biased region" description="Low complexity" evidence="1">
    <location>
        <begin position="228"/>
        <end position="240"/>
    </location>
</feature>
<proteinExistence type="predicted"/>
<feature type="compositionally biased region" description="Acidic residues" evidence="1">
    <location>
        <begin position="133"/>
        <end position="152"/>
    </location>
</feature>
<dbReference type="EMBL" id="AMYB01000012">
    <property type="protein sequence ID" value="OAC97848.1"/>
    <property type="molecule type" value="Genomic_DNA"/>
</dbReference>
<evidence type="ECO:0000256" key="1">
    <source>
        <dbReference type="SAM" id="MobiDB-lite"/>
    </source>
</evidence>
<gene>
    <name evidence="2" type="ORF">MUCCIDRAFT_168008</name>
</gene>
<dbReference type="Proteomes" id="UP000077051">
    <property type="component" value="Unassembled WGS sequence"/>
</dbReference>
<protein>
    <submittedName>
        <fullName evidence="2">Uncharacterized protein</fullName>
    </submittedName>
</protein>
<reference evidence="2 3" key="1">
    <citation type="submission" date="2015-06" db="EMBL/GenBank/DDBJ databases">
        <title>Expansion of signal transduction pathways in fungi by whole-genome duplication.</title>
        <authorList>
            <consortium name="DOE Joint Genome Institute"/>
            <person name="Corrochano L.M."/>
            <person name="Kuo A."/>
            <person name="Marcet-Houben M."/>
            <person name="Polaino S."/>
            <person name="Salamov A."/>
            <person name="Villalobos J.M."/>
            <person name="Alvarez M.I."/>
            <person name="Avalos J."/>
            <person name="Benito E.P."/>
            <person name="Benoit I."/>
            <person name="Burger G."/>
            <person name="Camino L.P."/>
            <person name="Canovas D."/>
            <person name="Cerda-Olmedo E."/>
            <person name="Cheng J.-F."/>
            <person name="Dominguez A."/>
            <person name="Elias M."/>
            <person name="Eslava A.P."/>
            <person name="Glaser F."/>
            <person name="Grimwood J."/>
            <person name="Gutierrez G."/>
            <person name="Heitman J."/>
            <person name="Henrissat B."/>
            <person name="Iturriaga E.A."/>
            <person name="Lang B.F."/>
            <person name="Lavin J.L."/>
            <person name="Lee S."/>
            <person name="Li W."/>
            <person name="Lindquist E."/>
            <person name="Lopez-Garcia S."/>
            <person name="Luque E.M."/>
            <person name="Marcos A.T."/>
            <person name="Martin J."/>
            <person name="Mccluskey K."/>
            <person name="Medina H.R."/>
            <person name="Miralles-Duran A."/>
            <person name="Miyazaki A."/>
            <person name="Munoz-Torres E."/>
            <person name="Oguiza J.A."/>
            <person name="Ohm R."/>
            <person name="Olmedo M."/>
            <person name="Orejas M."/>
            <person name="Ortiz-Castellanos L."/>
            <person name="Pisabarro A.G."/>
            <person name="Rodriguez-Romero J."/>
            <person name="Ruiz-Herrera J."/>
            <person name="Ruiz-Vazquez R."/>
            <person name="Sanz C."/>
            <person name="Schackwitz W."/>
            <person name="Schmutz J."/>
            <person name="Shahriari M."/>
            <person name="Shelest E."/>
            <person name="Silva-Franco F."/>
            <person name="Soanes D."/>
            <person name="Syed K."/>
            <person name="Tagua V.G."/>
            <person name="Talbot N.J."/>
            <person name="Thon M."/>
            <person name="De Vries R.P."/>
            <person name="Wiebenga A."/>
            <person name="Yadav J.S."/>
            <person name="Braun E.L."/>
            <person name="Baker S."/>
            <person name="Garre V."/>
            <person name="Horwitz B."/>
            <person name="Torres-Martinez S."/>
            <person name="Idnurm A."/>
            <person name="Herrera-Estrella A."/>
            <person name="Gabaldon T."/>
            <person name="Grigoriev I.V."/>
        </authorList>
    </citation>
    <scope>NUCLEOTIDE SEQUENCE [LARGE SCALE GENOMIC DNA]</scope>
    <source>
        <strain evidence="2 3">CBS 277.49</strain>
    </source>
</reference>
<feature type="region of interest" description="Disordered" evidence="1">
    <location>
        <begin position="61"/>
        <end position="160"/>
    </location>
</feature>